<accession>J2T0D6</accession>
<proteinExistence type="predicted"/>
<dbReference type="Proteomes" id="UP000007509">
    <property type="component" value="Unassembled WGS sequence"/>
</dbReference>
<dbReference type="PANTHER" id="PTHR47485:SF1">
    <property type="entry name" value="THYLAKOID LUMENAL 17.4 KDA PROTEIN, CHLOROPLASTIC"/>
    <property type="match status" value="1"/>
</dbReference>
<feature type="domain" description="HTH cro/C1-type" evidence="2">
    <location>
        <begin position="10"/>
        <end position="64"/>
    </location>
</feature>
<protein>
    <submittedName>
        <fullName evidence="3">Putative low-complexity protein</fullName>
    </submittedName>
</protein>
<evidence type="ECO:0000256" key="1">
    <source>
        <dbReference type="ARBA" id="ARBA00022737"/>
    </source>
</evidence>
<name>J2T0D6_9FLAO</name>
<keyword evidence="4" id="KW-1185">Reference proteome</keyword>
<dbReference type="InterPro" id="IPR001387">
    <property type="entry name" value="Cro/C1-type_HTH"/>
</dbReference>
<keyword evidence="1" id="KW-0677">Repeat</keyword>
<sequence length="314" mass="34754">MDTKILGGKIVNARKVNNMSQAQLAGLLFISPQAVGKWERGESIPDFITINRLSEIFNVDLNYFSENLQSLADEQLLETINNQTGETRRGASEETEFSVSQNHELLTNFSGSALAETDLAGVKAPKRKFFGSDLQRANFAGADLTGSSFKGSNMQKTDFKETNLTDCSLSANNLTDTIFNKTILVRTEFHASELTNAEFTDVKLIDVKFTATDLKETIFKNCEFKGVHFKSADMSGMCLDGQVFIDVKFDNAALNEASFKGATFRNVSFRPTFALTNRYYKTLKTICFEGAMMDKLTYAALKGLGVDLSKAMTI</sequence>
<gene>
    <name evidence="3" type="ORF">PMI13_02370</name>
</gene>
<evidence type="ECO:0000313" key="3">
    <source>
        <dbReference type="EMBL" id="EJL71422.1"/>
    </source>
</evidence>
<dbReference type="CDD" id="cd00093">
    <property type="entry name" value="HTH_XRE"/>
    <property type="match status" value="1"/>
</dbReference>
<dbReference type="Pfam" id="PF01381">
    <property type="entry name" value="HTH_3"/>
    <property type="match status" value="1"/>
</dbReference>
<dbReference type="InterPro" id="IPR001646">
    <property type="entry name" value="5peptide_repeat"/>
</dbReference>
<dbReference type="GO" id="GO:0003677">
    <property type="term" value="F:DNA binding"/>
    <property type="evidence" value="ECO:0007669"/>
    <property type="project" value="InterPro"/>
</dbReference>
<dbReference type="PROSITE" id="PS50943">
    <property type="entry name" value="HTH_CROC1"/>
    <property type="match status" value="1"/>
</dbReference>
<dbReference type="PATRIC" id="fig|1144316.3.peg.2389"/>
<evidence type="ECO:0000259" key="2">
    <source>
        <dbReference type="PROSITE" id="PS50943"/>
    </source>
</evidence>
<evidence type="ECO:0000313" key="4">
    <source>
        <dbReference type="Proteomes" id="UP000007509"/>
    </source>
</evidence>
<dbReference type="Gene3D" id="1.10.260.40">
    <property type="entry name" value="lambda repressor-like DNA-binding domains"/>
    <property type="match status" value="1"/>
</dbReference>
<comment type="caution">
    <text evidence="3">The sequence shown here is derived from an EMBL/GenBank/DDBJ whole genome shotgun (WGS) entry which is preliminary data.</text>
</comment>
<dbReference type="RefSeq" id="WP_007843832.1">
    <property type="nucleotide sequence ID" value="NZ_AKJY01000041.1"/>
</dbReference>
<dbReference type="SUPFAM" id="SSF47413">
    <property type="entry name" value="lambda repressor-like DNA-binding domains"/>
    <property type="match status" value="1"/>
</dbReference>
<reference evidence="3 4" key="1">
    <citation type="journal article" date="2012" name="J. Bacteriol.">
        <title>Twenty-one genome sequences from Pseudomonas species and 19 genome sequences from diverse bacteria isolated from the rhizosphere and endosphere of Populus deltoides.</title>
        <authorList>
            <person name="Brown S.D."/>
            <person name="Utturkar S.M."/>
            <person name="Klingeman D.M."/>
            <person name="Johnson C.M."/>
            <person name="Martin S.L."/>
            <person name="Land M.L."/>
            <person name="Lu T.Y."/>
            <person name="Schadt C.W."/>
            <person name="Doktycz M.J."/>
            <person name="Pelletier D.A."/>
        </authorList>
    </citation>
    <scope>NUCLEOTIDE SEQUENCE [LARGE SCALE GENOMIC DNA]</scope>
    <source>
        <strain evidence="3 4">CF314</strain>
    </source>
</reference>
<dbReference type="OrthoDB" id="9812495at2"/>
<dbReference type="Pfam" id="PF00805">
    <property type="entry name" value="Pentapeptide"/>
    <property type="match status" value="1"/>
</dbReference>
<organism evidence="3 4">
    <name type="scientific">Chryseobacterium populi</name>
    <dbReference type="NCBI Taxonomy" id="1144316"/>
    <lineage>
        <taxon>Bacteria</taxon>
        <taxon>Pseudomonadati</taxon>
        <taxon>Bacteroidota</taxon>
        <taxon>Flavobacteriia</taxon>
        <taxon>Flavobacteriales</taxon>
        <taxon>Weeksellaceae</taxon>
        <taxon>Chryseobacterium group</taxon>
        <taxon>Chryseobacterium</taxon>
    </lineage>
</organism>
<dbReference type="Pfam" id="PF13599">
    <property type="entry name" value="Pentapeptide_4"/>
    <property type="match status" value="1"/>
</dbReference>
<dbReference type="InterPro" id="IPR010982">
    <property type="entry name" value="Lambda_DNA-bd_dom_sf"/>
</dbReference>
<dbReference type="Gene3D" id="2.160.20.80">
    <property type="entry name" value="E3 ubiquitin-protein ligase SopA"/>
    <property type="match status" value="2"/>
</dbReference>
<dbReference type="EMBL" id="AKJY01000041">
    <property type="protein sequence ID" value="EJL71422.1"/>
    <property type="molecule type" value="Genomic_DNA"/>
</dbReference>
<dbReference type="AlphaFoldDB" id="J2T0D6"/>
<dbReference type="PANTHER" id="PTHR47485">
    <property type="entry name" value="THYLAKOID LUMENAL 17.4 KDA PROTEIN, CHLOROPLASTIC"/>
    <property type="match status" value="1"/>
</dbReference>
<dbReference type="SUPFAM" id="SSF141571">
    <property type="entry name" value="Pentapeptide repeat-like"/>
    <property type="match status" value="1"/>
</dbReference>
<dbReference type="SMART" id="SM00530">
    <property type="entry name" value="HTH_XRE"/>
    <property type="match status" value="1"/>
</dbReference>